<comment type="caution">
    <text evidence="2">The sequence shown here is derived from an EMBL/GenBank/DDBJ whole genome shotgun (WGS) entry which is preliminary data.</text>
</comment>
<dbReference type="AlphaFoldDB" id="A0A1T1ANB8"/>
<gene>
    <name evidence="2" type="ORF">RF819_01085</name>
</gene>
<proteinExistence type="predicted"/>
<dbReference type="InterPro" id="IPR010127">
    <property type="entry name" value="Phasin_subfam-1"/>
</dbReference>
<evidence type="ECO:0000313" key="2">
    <source>
        <dbReference type="EMBL" id="OOV05485.1"/>
    </source>
</evidence>
<sequence length="183" mass="18811">MTTILTVEQIVAAQKANIDTLLGLTAKAFEGVEKIVELNMSASKAALAETGDNAKALLSVKDAQELLALQSGIFQPLAEKTAAYSRHLYEIASGTTSEFTKAMEGQAAQAQQQFTGMLDSAVKSAPAGSEAAVAVLKSAVAAANNALESVQKAVKQATDVAEANFNAVTSTAANAAKPAAKKR</sequence>
<evidence type="ECO:0000259" key="1">
    <source>
        <dbReference type="Pfam" id="PF09361"/>
    </source>
</evidence>
<dbReference type="OrthoDB" id="5298576at2"/>
<dbReference type="Pfam" id="PF09361">
    <property type="entry name" value="Phasin_2"/>
    <property type="match status" value="1"/>
</dbReference>
<accession>A0A1T1ANB8</accession>
<dbReference type="RefSeq" id="WP_078366708.1">
    <property type="nucleotide sequence ID" value="NZ_MTJN01000002.1"/>
</dbReference>
<reference evidence="2 3" key="1">
    <citation type="submission" date="2017-01" db="EMBL/GenBank/DDBJ databases">
        <title>Genome sequencing of Rhodoferax fermentans JCM 7819.</title>
        <authorList>
            <person name="Kim Y.J."/>
            <person name="Farh M.E.-A."/>
            <person name="Yang D.-C."/>
        </authorList>
    </citation>
    <scope>NUCLEOTIDE SEQUENCE [LARGE SCALE GENOMIC DNA]</scope>
    <source>
        <strain evidence="2 3">JCM 7819</strain>
    </source>
</reference>
<organism evidence="2 3">
    <name type="scientific">Rhodoferax fermentans</name>
    <dbReference type="NCBI Taxonomy" id="28066"/>
    <lineage>
        <taxon>Bacteria</taxon>
        <taxon>Pseudomonadati</taxon>
        <taxon>Pseudomonadota</taxon>
        <taxon>Betaproteobacteria</taxon>
        <taxon>Burkholderiales</taxon>
        <taxon>Comamonadaceae</taxon>
        <taxon>Rhodoferax</taxon>
    </lineage>
</organism>
<dbReference type="STRING" id="28066.RF819_01085"/>
<dbReference type="Proteomes" id="UP000190750">
    <property type="component" value="Unassembled WGS sequence"/>
</dbReference>
<protein>
    <submittedName>
        <fullName evidence="2">Phasin (PHA-granule associated protein)</fullName>
    </submittedName>
</protein>
<dbReference type="EMBL" id="MTJN01000002">
    <property type="protein sequence ID" value="OOV05485.1"/>
    <property type="molecule type" value="Genomic_DNA"/>
</dbReference>
<name>A0A1T1ANB8_RHOFE</name>
<feature type="domain" description="Phasin" evidence="1">
    <location>
        <begin position="8"/>
        <end position="106"/>
    </location>
</feature>
<dbReference type="NCBIfam" id="TIGR01841">
    <property type="entry name" value="phasin"/>
    <property type="match status" value="1"/>
</dbReference>
<keyword evidence="3" id="KW-1185">Reference proteome</keyword>
<dbReference type="InterPro" id="IPR018968">
    <property type="entry name" value="Phasin"/>
</dbReference>
<evidence type="ECO:0000313" key="3">
    <source>
        <dbReference type="Proteomes" id="UP000190750"/>
    </source>
</evidence>